<dbReference type="GO" id="GO:0061522">
    <property type="term" value="F:1,4-dihydroxy-2-naphthoyl-CoA thioesterase activity"/>
    <property type="evidence" value="ECO:0007669"/>
    <property type="project" value="TreeGrafter"/>
</dbReference>
<protein>
    <submittedName>
        <fullName evidence="3">Unannotated protein</fullName>
    </submittedName>
</protein>
<dbReference type="EMBL" id="CAEZWR010000021">
    <property type="protein sequence ID" value="CAB4657123.1"/>
    <property type="molecule type" value="Genomic_DNA"/>
</dbReference>
<dbReference type="Gene3D" id="3.10.129.10">
    <property type="entry name" value="Hotdog Thioesterase"/>
    <property type="match status" value="1"/>
</dbReference>
<evidence type="ECO:0000313" key="3">
    <source>
        <dbReference type="EMBL" id="CAB4657123.1"/>
    </source>
</evidence>
<dbReference type="InterPro" id="IPR006683">
    <property type="entry name" value="Thioestr_dom"/>
</dbReference>
<dbReference type="Pfam" id="PF03061">
    <property type="entry name" value="4HBT"/>
    <property type="match status" value="1"/>
</dbReference>
<gene>
    <name evidence="3" type="ORF">UFOPK2282_00296</name>
</gene>
<dbReference type="PANTHER" id="PTHR43240">
    <property type="entry name" value="1,4-DIHYDROXY-2-NAPHTHOYL-COA THIOESTERASE 1"/>
    <property type="match status" value="1"/>
</dbReference>
<keyword evidence="1" id="KW-0378">Hydrolase</keyword>
<evidence type="ECO:0000256" key="1">
    <source>
        <dbReference type="ARBA" id="ARBA00022801"/>
    </source>
</evidence>
<dbReference type="GO" id="GO:0005829">
    <property type="term" value="C:cytosol"/>
    <property type="evidence" value="ECO:0007669"/>
    <property type="project" value="TreeGrafter"/>
</dbReference>
<dbReference type="PANTHER" id="PTHR43240:SF5">
    <property type="entry name" value="1,4-DIHYDROXY-2-NAPHTHOYL-COA THIOESTERASE 1"/>
    <property type="match status" value="1"/>
</dbReference>
<proteinExistence type="predicted"/>
<name>A0A6J6L8N9_9ZZZZ</name>
<reference evidence="3" key="1">
    <citation type="submission" date="2020-05" db="EMBL/GenBank/DDBJ databases">
        <authorList>
            <person name="Chiriac C."/>
            <person name="Salcher M."/>
            <person name="Ghai R."/>
            <person name="Kavagutti S V."/>
        </authorList>
    </citation>
    <scope>NUCLEOTIDE SEQUENCE</scope>
</reference>
<dbReference type="NCBIfam" id="TIGR00369">
    <property type="entry name" value="unchar_dom_1"/>
    <property type="match status" value="1"/>
</dbReference>
<dbReference type="InterPro" id="IPR003736">
    <property type="entry name" value="PAAI_dom"/>
</dbReference>
<feature type="domain" description="Thioesterase" evidence="2">
    <location>
        <begin position="45"/>
        <end position="122"/>
    </location>
</feature>
<dbReference type="AlphaFoldDB" id="A0A6J6L8N9"/>
<dbReference type="SUPFAM" id="SSF54637">
    <property type="entry name" value="Thioesterase/thiol ester dehydrase-isomerase"/>
    <property type="match status" value="1"/>
</dbReference>
<sequence>MVSTPDLPYPQIDGTLMESMGMVITHVAPGCVKASMPVMGNLQPYGLLHGGANAALAETVGSIAGGMHAGSDGVSLGLELNCTHHKAVRSGSVHAVATPIHEGSTTATYAIEITDDEGNLTCTARLTCVIRKRSRN</sequence>
<dbReference type="InterPro" id="IPR029069">
    <property type="entry name" value="HotDog_dom_sf"/>
</dbReference>
<dbReference type="CDD" id="cd03443">
    <property type="entry name" value="PaaI_thioesterase"/>
    <property type="match status" value="1"/>
</dbReference>
<organism evidence="3">
    <name type="scientific">freshwater metagenome</name>
    <dbReference type="NCBI Taxonomy" id="449393"/>
    <lineage>
        <taxon>unclassified sequences</taxon>
        <taxon>metagenomes</taxon>
        <taxon>ecological metagenomes</taxon>
    </lineage>
</organism>
<accession>A0A6J6L8N9</accession>
<evidence type="ECO:0000259" key="2">
    <source>
        <dbReference type="Pfam" id="PF03061"/>
    </source>
</evidence>